<reference evidence="3 4" key="1">
    <citation type="journal article" date="2010" name="Stand. Genomic Sci.">
        <title>Complete genome sequence of Aminobacterium colombiense type strain (ALA-1).</title>
        <authorList>
            <person name="Chertkov O."/>
            <person name="Sikorski J."/>
            <person name="Brambilla E."/>
            <person name="Lapidus A."/>
            <person name="Copeland A."/>
            <person name="Glavina Del Rio T."/>
            <person name="Nolan M."/>
            <person name="Lucas S."/>
            <person name="Tice H."/>
            <person name="Cheng J.F."/>
            <person name="Han C."/>
            <person name="Detter J.C."/>
            <person name="Bruce D."/>
            <person name="Tapia R."/>
            <person name="Goodwin L."/>
            <person name="Pitluck S."/>
            <person name="Liolios K."/>
            <person name="Ivanova N."/>
            <person name="Mavromatis K."/>
            <person name="Ovchinnikova G."/>
            <person name="Pati A."/>
            <person name="Chen A."/>
            <person name="Palaniappan K."/>
            <person name="Land M."/>
            <person name="Hauser L."/>
            <person name="Chang Y.J."/>
            <person name="Jeffries C.D."/>
            <person name="Spring S."/>
            <person name="Rohde M."/>
            <person name="Goker M."/>
            <person name="Bristow J."/>
            <person name="Eisen J.A."/>
            <person name="Markowitz V."/>
            <person name="Hugenholtz P."/>
            <person name="Kyrpides N.C."/>
            <person name="Klenk H.P."/>
        </authorList>
    </citation>
    <scope>NUCLEOTIDE SEQUENCE [LARGE SCALE GENOMIC DNA]</scope>
    <source>
        <strain evidence="4">DSM 12261 / ALA-1</strain>
    </source>
</reference>
<dbReference type="FunFam" id="3.40.50.720:FF:000084">
    <property type="entry name" value="Short-chain dehydrogenase reductase"/>
    <property type="match status" value="1"/>
</dbReference>
<dbReference type="CDD" id="cd05233">
    <property type="entry name" value="SDR_c"/>
    <property type="match status" value="1"/>
</dbReference>
<dbReference type="PANTHER" id="PTHR43477">
    <property type="entry name" value="DIHYDROANTICAPSIN 7-DEHYDROGENASE"/>
    <property type="match status" value="1"/>
</dbReference>
<gene>
    <name evidence="3" type="ordered locus">Amico_1725</name>
</gene>
<dbReference type="GO" id="GO:0016491">
    <property type="term" value="F:oxidoreductase activity"/>
    <property type="evidence" value="ECO:0007669"/>
    <property type="project" value="UniProtKB-KW"/>
</dbReference>
<dbReference type="PANTHER" id="PTHR43477:SF1">
    <property type="entry name" value="DIHYDROANTICAPSIN 7-DEHYDROGENASE"/>
    <property type="match status" value="1"/>
</dbReference>
<dbReference type="SUPFAM" id="SSF51735">
    <property type="entry name" value="NAD(P)-binding Rossmann-fold domains"/>
    <property type="match status" value="1"/>
</dbReference>
<evidence type="ECO:0000313" key="3">
    <source>
        <dbReference type="EMBL" id="ADE57840.1"/>
    </source>
</evidence>
<evidence type="ECO:0000256" key="1">
    <source>
        <dbReference type="ARBA" id="ARBA00006484"/>
    </source>
</evidence>
<dbReference type="PRINTS" id="PR00081">
    <property type="entry name" value="GDHRDH"/>
</dbReference>
<dbReference type="Pfam" id="PF13561">
    <property type="entry name" value="adh_short_C2"/>
    <property type="match status" value="1"/>
</dbReference>
<dbReference type="Proteomes" id="UP000002366">
    <property type="component" value="Chromosome"/>
</dbReference>
<dbReference type="STRING" id="572547.Amico_1725"/>
<dbReference type="AlphaFoldDB" id="D5EH08"/>
<dbReference type="EMBL" id="CP001997">
    <property type="protein sequence ID" value="ADE57840.1"/>
    <property type="molecule type" value="Genomic_DNA"/>
</dbReference>
<dbReference type="RefSeq" id="WP_013049102.1">
    <property type="nucleotide sequence ID" value="NC_014011.1"/>
</dbReference>
<organism evidence="3 4">
    <name type="scientific">Aminobacterium colombiense (strain DSM 12261 / ALA-1)</name>
    <dbReference type="NCBI Taxonomy" id="572547"/>
    <lineage>
        <taxon>Bacteria</taxon>
        <taxon>Thermotogati</taxon>
        <taxon>Synergistota</taxon>
        <taxon>Synergistia</taxon>
        <taxon>Synergistales</taxon>
        <taxon>Aminobacteriaceae</taxon>
        <taxon>Aminobacterium</taxon>
    </lineage>
</organism>
<dbReference type="HOGENOM" id="CLU_010194_1_0_0"/>
<dbReference type="Gene3D" id="3.40.50.720">
    <property type="entry name" value="NAD(P)-binding Rossmann-like Domain"/>
    <property type="match status" value="1"/>
</dbReference>
<evidence type="ECO:0000313" key="4">
    <source>
        <dbReference type="Proteomes" id="UP000002366"/>
    </source>
</evidence>
<dbReference type="InterPro" id="IPR002347">
    <property type="entry name" value="SDR_fam"/>
</dbReference>
<protein>
    <submittedName>
        <fullName evidence="3">Short-chain dehydrogenase/reductase SDR</fullName>
    </submittedName>
</protein>
<dbReference type="InterPro" id="IPR051122">
    <property type="entry name" value="SDR_DHRS6-like"/>
</dbReference>
<dbReference type="eggNOG" id="COG1028">
    <property type="taxonomic scope" value="Bacteria"/>
</dbReference>
<comment type="similarity">
    <text evidence="1">Belongs to the short-chain dehydrogenases/reductases (SDR) family.</text>
</comment>
<proteinExistence type="inferred from homology"/>
<name>D5EH08_AMICL</name>
<evidence type="ECO:0000256" key="2">
    <source>
        <dbReference type="ARBA" id="ARBA00023002"/>
    </source>
</evidence>
<dbReference type="KEGG" id="aco:Amico_1725"/>
<keyword evidence="4" id="KW-1185">Reference proteome</keyword>
<keyword evidence="2" id="KW-0560">Oxidoreductase</keyword>
<accession>D5EH08</accession>
<sequence>MNNFKNPFSLEDKKILVTGASSGIGQAIAIWISRMGGQVALLARSKEKLEKTFSLLEGCNHRIVPLDLLSQEYEIEETIDNLIQEWGPLHGMVHSAGLTITQPLNRIRTEKDYNNIFNVNYRSFLFLSQICCKKKNHTKNASIVAISSITALKGKSGLILYASSKAALASSVRCLALEYAPIGIRFNSICPGWVDTPMLKSTREKLGEELFEQNIVSSHPLGLGTPNDIAYAAIYLLSDASRWVTGSSLIIDGGYSC</sequence>
<dbReference type="InterPro" id="IPR036291">
    <property type="entry name" value="NAD(P)-bd_dom_sf"/>
</dbReference>